<dbReference type="Proteomes" id="UP000290848">
    <property type="component" value="Unassembled WGS sequence"/>
</dbReference>
<dbReference type="AlphaFoldDB" id="A0A4Q0M4G3"/>
<sequence length="69" mass="8042">MQLRVVKEAASLDLRPLYSNNHISKYNYIPLKLNGTIFSLVNTYYENIGLLTIPVKIRRKFKKEGLQLC</sequence>
<comment type="caution">
    <text evidence="1">The sequence shown here is derived from an EMBL/GenBank/DDBJ whole genome shotgun (WGS) entry which is preliminary data.</text>
</comment>
<evidence type="ECO:0000313" key="1">
    <source>
        <dbReference type="EMBL" id="RXF67516.1"/>
    </source>
</evidence>
<reference evidence="1 2" key="1">
    <citation type="submission" date="2018-12" db="EMBL/GenBank/DDBJ databases">
        <title>The Draft Genome Sequence of the Soil Bacterium Pedobacter tournemirensis R1.</title>
        <authorList>
            <person name="He J."/>
        </authorList>
    </citation>
    <scope>NUCLEOTIDE SEQUENCE [LARGE SCALE GENOMIC DNA]</scope>
    <source>
        <strain evidence="1 2">R1</strain>
    </source>
</reference>
<accession>A0A4Q0M4G3</accession>
<evidence type="ECO:0000313" key="2">
    <source>
        <dbReference type="Proteomes" id="UP000290848"/>
    </source>
</evidence>
<dbReference type="RefSeq" id="WP_128771119.1">
    <property type="nucleotide sequence ID" value="NZ_RXOC01000017.1"/>
</dbReference>
<name>A0A4Q0M4G3_9SPHI</name>
<protein>
    <submittedName>
        <fullName evidence="1">Uncharacterized protein</fullName>
    </submittedName>
</protein>
<dbReference type="EMBL" id="RXOC01000017">
    <property type="protein sequence ID" value="RXF67516.1"/>
    <property type="molecule type" value="Genomic_DNA"/>
</dbReference>
<gene>
    <name evidence="1" type="ORF">EKH83_19420</name>
</gene>
<proteinExistence type="predicted"/>
<organism evidence="1 2">
    <name type="scientific">Arcticibacter tournemirensis</name>
    <dbReference type="NCBI Taxonomy" id="699437"/>
    <lineage>
        <taxon>Bacteria</taxon>
        <taxon>Pseudomonadati</taxon>
        <taxon>Bacteroidota</taxon>
        <taxon>Sphingobacteriia</taxon>
        <taxon>Sphingobacteriales</taxon>
        <taxon>Sphingobacteriaceae</taxon>
        <taxon>Arcticibacter</taxon>
    </lineage>
</organism>